<gene>
    <name evidence="9" type="ORF">ACFQMJ_33985</name>
</gene>
<dbReference type="Proteomes" id="UP001596378">
    <property type="component" value="Unassembled WGS sequence"/>
</dbReference>
<feature type="transmembrane region" description="Helical" evidence="7">
    <location>
        <begin position="241"/>
        <end position="259"/>
    </location>
</feature>
<comment type="caution">
    <text evidence="9">The sequence shown here is derived from an EMBL/GenBank/DDBJ whole genome shotgun (WGS) entry which is preliminary data.</text>
</comment>
<dbReference type="SUPFAM" id="SSF161098">
    <property type="entry name" value="MetI-like"/>
    <property type="match status" value="1"/>
</dbReference>
<evidence type="ECO:0000256" key="2">
    <source>
        <dbReference type="ARBA" id="ARBA00022448"/>
    </source>
</evidence>
<dbReference type="PANTHER" id="PTHR32243:SF18">
    <property type="entry name" value="INNER MEMBRANE ABC TRANSPORTER PERMEASE PROTEIN YCJP"/>
    <property type="match status" value="1"/>
</dbReference>
<dbReference type="InterPro" id="IPR000515">
    <property type="entry name" value="MetI-like"/>
</dbReference>
<feature type="transmembrane region" description="Helical" evidence="7">
    <location>
        <begin position="114"/>
        <end position="135"/>
    </location>
</feature>
<comment type="subcellular location">
    <subcellularLocation>
        <location evidence="1 7">Cell membrane</location>
        <topology evidence="1 7">Multi-pass membrane protein</topology>
    </subcellularLocation>
</comment>
<protein>
    <submittedName>
        <fullName evidence="9">Carbohydrate ABC transporter permease</fullName>
    </submittedName>
</protein>
<dbReference type="Pfam" id="PF00528">
    <property type="entry name" value="BPD_transp_1"/>
    <property type="match status" value="1"/>
</dbReference>
<keyword evidence="3" id="KW-1003">Cell membrane</keyword>
<feature type="transmembrane region" description="Helical" evidence="7">
    <location>
        <begin position="12"/>
        <end position="34"/>
    </location>
</feature>
<dbReference type="RefSeq" id="WP_378050906.1">
    <property type="nucleotide sequence ID" value="NZ_JBHMDN010000030.1"/>
</dbReference>
<name>A0ABW2FS27_9BACL</name>
<dbReference type="EMBL" id="JBHTAI010000037">
    <property type="protein sequence ID" value="MFC7153565.1"/>
    <property type="molecule type" value="Genomic_DNA"/>
</dbReference>
<reference evidence="10" key="1">
    <citation type="journal article" date="2019" name="Int. J. Syst. Evol. Microbiol.">
        <title>The Global Catalogue of Microorganisms (GCM) 10K type strain sequencing project: providing services to taxonomists for standard genome sequencing and annotation.</title>
        <authorList>
            <consortium name="The Broad Institute Genomics Platform"/>
            <consortium name="The Broad Institute Genome Sequencing Center for Infectious Disease"/>
            <person name="Wu L."/>
            <person name="Ma J."/>
        </authorList>
    </citation>
    <scope>NUCLEOTIDE SEQUENCE [LARGE SCALE GENOMIC DNA]</scope>
    <source>
        <strain evidence="10">KCTC 12907</strain>
    </source>
</reference>
<evidence type="ECO:0000256" key="3">
    <source>
        <dbReference type="ARBA" id="ARBA00022475"/>
    </source>
</evidence>
<keyword evidence="5 7" id="KW-1133">Transmembrane helix</keyword>
<keyword evidence="4 7" id="KW-0812">Transmembrane</keyword>
<dbReference type="PROSITE" id="PS50928">
    <property type="entry name" value="ABC_TM1"/>
    <property type="match status" value="1"/>
</dbReference>
<keyword evidence="2 7" id="KW-0813">Transport</keyword>
<dbReference type="CDD" id="cd06261">
    <property type="entry name" value="TM_PBP2"/>
    <property type="match status" value="1"/>
</dbReference>
<feature type="transmembrane region" description="Helical" evidence="7">
    <location>
        <begin position="141"/>
        <end position="160"/>
    </location>
</feature>
<dbReference type="InterPro" id="IPR035906">
    <property type="entry name" value="MetI-like_sf"/>
</dbReference>
<accession>A0ABW2FS27</accession>
<feature type="domain" description="ABC transmembrane type-1" evidence="8">
    <location>
        <begin position="69"/>
        <end position="259"/>
    </location>
</feature>
<organism evidence="9 10">
    <name type="scientific">Cohnella cellulosilytica</name>
    <dbReference type="NCBI Taxonomy" id="986710"/>
    <lineage>
        <taxon>Bacteria</taxon>
        <taxon>Bacillati</taxon>
        <taxon>Bacillota</taxon>
        <taxon>Bacilli</taxon>
        <taxon>Bacillales</taxon>
        <taxon>Paenibacillaceae</taxon>
        <taxon>Cohnella</taxon>
    </lineage>
</organism>
<proteinExistence type="inferred from homology"/>
<evidence type="ECO:0000256" key="6">
    <source>
        <dbReference type="ARBA" id="ARBA00023136"/>
    </source>
</evidence>
<sequence length="274" mass="29808">MPSKMLRNGGKGLILALFALWTVIPIWMVVMTSFKKQKDIFTVPVKWTFQPTFDNYAKAFSNGDFGLYFLNSGAVAIVSSLLSVGLGTLCAYGLTSFGLKRSRAITNFFMLGKLVPAVTMLLPMFVLLQSVGLLGTYVGPILAHTAVNLPFVVWLAISFIKDLPKELEQSALIDGCTRMQAFRKIIFPIILPGVVAAAILSMQYSWNELVFSMQLTDMDTYTLPVGISRFVGSVSVDWGKSSAAATITMLPIIIIGFFIQKHLAEGTTGGAVKG</sequence>
<evidence type="ECO:0000256" key="7">
    <source>
        <dbReference type="RuleBase" id="RU363032"/>
    </source>
</evidence>
<evidence type="ECO:0000259" key="8">
    <source>
        <dbReference type="PROSITE" id="PS50928"/>
    </source>
</evidence>
<evidence type="ECO:0000256" key="4">
    <source>
        <dbReference type="ARBA" id="ARBA00022692"/>
    </source>
</evidence>
<evidence type="ECO:0000313" key="10">
    <source>
        <dbReference type="Proteomes" id="UP001596378"/>
    </source>
</evidence>
<keyword evidence="6 7" id="KW-0472">Membrane</keyword>
<evidence type="ECO:0000256" key="1">
    <source>
        <dbReference type="ARBA" id="ARBA00004651"/>
    </source>
</evidence>
<dbReference type="Gene3D" id="1.10.3720.10">
    <property type="entry name" value="MetI-like"/>
    <property type="match status" value="1"/>
</dbReference>
<evidence type="ECO:0000313" key="9">
    <source>
        <dbReference type="EMBL" id="MFC7153565.1"/>
    </source>
</evidence>
<comment type="similarity">
    <text evidence="7">Belongs to the binding-protein-dependent transport system permease family.</text>
</comment>
<dbReference type="InterPro" id="IPR050901">
    <property type="entry name" value="BP-dep_ABC_trans_perm"/>
</dbReference>
<evidence type="ECO:0000256" key="5">
    <source>
        <dbReference type="ARBA" id="ARBA00022989"/>
    </source>
</evidence>
<feature type="transmembrane region" description="Helical" evidence="7">
    <location>
        <begin position="68"/>
        <end position="94"/>
    </location>
</feature>
<keyword evidence="10" id="KW-1185">Reference proteome</keyword>
<feature type="transmembrane region" description="Helical" evidence="7">
    <location>
        <begin position="185"/>
        <end position="206"/>
    </location>
</feature>
<dbReference type="PANTHER" id="PTHR32243">
    <property type="entry name" value="MALTOSE TRANSPORT SYSTEM PERMEASE-RELATED"/>
    <property type="match status" value="1"/>
</dbReference>